<dbReference type="InterPro" id="IPR004516">
    <property type="entry name" value="HisRS/HisZ"/>
</dbReference>
<protein>
    <recommendedName>
        <fullName evidence="2">histidine--tRNA ligase</fullName>
        <ecNumber evidence="2">6.1.1.21</ecNumber>
    </recommendedName>
    <alternativeName>
        <fullName evidence="8">Histidyl-tRNA synthetase</fullName>
    </alternativeName>
</protein>
<evidence type="ECO:0000256" key="2">
    <source>
        <dbReference type="ARBA" id="ARBA00012815"/>
    </source>
</evidence>
<dbReference type="InterPro" id="IPR006195">
    <property type="entry name" value="aa-tRNA-synth_II"/>
</dbReference>
<evidence type="ECO:0000256" key="10">
    <source>
        <dbReference type="SAM" id="MobiDB-lite"/>
    </source>
</evidence>
<keyword evidence="5" id="KW-0067">ATP-binding</keyword>
<dbReference type="InterPro" id="IPR045864">
    <property type="entry name" value="aa-tRNA-synth_II/BPL/LPL"/>
</dbReference>
<dbReference type="EC" id="6.1.1.21" evidence="2"/>
<dbReference type="SUPFAM" id="SSF55681">
    <property type="entry name" value="Class II aaRS and biotin synthetases"/>
    <property type="match status" value="1"/>
</dbReference>
<dbReference type="AlphaFoldDB" id="A0A8J5XZF0"/>
<sequence length="678" mass="73616">MTTFVDALEREKLGDRNQYDARPDMAYFTLRGEPYVGPYHSHFTSRGRRWYTGIRHSTYSEKLGRHDVPVEYSEDEREHVDNLPRLPRDPRTVDSVFAPAPSIEDIQLDPAYPPELRQITLPGRRPPFSAAPPAQAVRDDADGGAHPTPGGAPLATPAPVAATADADASGSAEGVSKNQLKKAAKEAEKARKKAERRGADPASAPAGPVADGSAVVVGGGGGLKPTISLEPPTGTRDFYPPEMRVRSWLFAHFREVARQFAFQEYDAPVLEHDELYRRKAGEEITAQMYNFTDKDGHAVTLRPEMTPSLARMVLALGGKALLPLKWTSLPQCWRYEAVQRGRKREHYQWNMDIFGERSICAELELLAAIVAFFTRVGITHEDVGLRVNSRGVLHAVLSSHGIGGEQFAPVCVIVDKLDKIGHDAVVAELVGKGIPAPVGAAIVRTLSLKSLDELRALMGGNGEAADAIAELGRLFELAQAYGIGEWLQFDASVVRGLAYYTGVVFEGFDRSGELRAICGGGRYDRLLSVYGAPSEVPACGFGFGDCVVMELLAAKGKMPQLPHTVQFVVVPFDEAMRAPALAVAARLRSAGYSVDTLLEPTKKVKAAFSYADRVGGQRVVFVAPDEWQRGCVRIKDLRGHEQRAAAEGGEGGEGADGSSKQFDVPFDGLLEKLHELGL</sequence>
<reference evidence="12" key="1">
    <citation type="submission" date="2021-05" db="EMBL/GenBank/DDBJ databases">
        <title>The genome of the haptophyte Pavlova lutheri (Diacronema luteri, Pavlovales) - a model for lipid biosynthesis in eukaryotic algae.</title>
        <authorList>
            <person name="Hulatt C.J."/>
            <person name="Posewitz M.C."/>
        </authorList>
    </citation>
    <scope>NUCLEOTIDE SEQUENCE</scope>
    <source>
        <strain evidence="12">NIVA-4/92</strain>
    </source>
</reference>
<dbReference type="Gene3D" id="3.40.50.800">
    <property type="entry name" value="Anticodon-binding domain"/>
    <property type="match status" value="1"/>
</dbReference>
<evidence type="ECO:0000313" key="12">
    <source>
        <dbReference type="EMBL" id="KAG8468769.1"/>
    </source>
</evidence>
<comment type="caution">
    <text evidence="12">The sequence shown here is derived from an EMBL/GenBank/DDBJ whole genome shotgun (WGS) entry which is preliminary data.</text>
</comment>
<dbReference type="GO" id="GO:0006427">
    <property type="term" value="P:histidyl-tRNA aminoacylation"/>
    <property type="evidence" value="ECO:0007669"/>
    <property type="project" value="InterPro"/>
</dbReference>
<dbReference type="InterPro" id="IPR004154">
    <property type="entry name" value="Anticodon-bd"/>
</dbReference>
<evidence type="ECO:0000256" key="4">
    <source>
        <dbReference type="ARBA" id="ARBA00022741"/>
    </source>
</evidence>
<gene>
    <name evidence="12" type="ORF">KFE25_007287</name>
</gene>
<keyword evidence="6" id="KW-0648">Protein biosynthesis</keyword>
<keyword evidence="4" id="KW-0547">Nucleotide-binding</keyword>
<feature type="compositionally biased region" description="Basic and acidic residues" evidence="10">
    <location>
        <begin position="76"/>
        <end position="92"/>
    </location>
</feature>
<evidence type="ECO:0000256" key="8">
    <source>
        <dbReference type="ARBA" id="ARBA00030619"/>
    </source>
</evidence>
<dbReference type="NCBIfam" id="TIGR00442">
    <property type="entry name" value="hisS"/>
    <property type="match status" value="1"/>
</dbReference>
<dbReference type="GO" id="GO:0005737">
    <property type="term" value="C:cytoplasm"/>
    <property type="evidence" value="ECO:0007669"/>
    <property type="project" value="InterPro"/>
</dbReference>
<dbReference type="CDD" id="cd00773">
    <property type="entry name" value="HisRS-like_core"/>
    <property type="match status" value="1"/>
</dbReference>
<evidence type="ECO:0000256" key="9">
    <source>
        <dbReference type="ARBA" id="ARBA00047639"/>
    </source>
</evidence>
<accession>A0A8J5XZF0</accession>
<feature type="domain" description="Aminoacyl-transfer RNA synthetases class-II family profile" evidence="11">
    <location>
        <begin position="234"/>
        <end position="620"/>
    </location>
</feature>
<keyword evidence="3" id="KW-0436">Ligase</keyword>
<dbReference type="PANTHER" id="PTHR43707:SF1">
    <property type="entry name" value="HISTIDINE--TRNA LIGASE, MITOCHONDRIAL-RELATED"/>
    <property type="match status" value="1"/>
</dbReference>
<dbReference type="FunFam" id="3.30.930.10:FF:000054">
    <property type="entry name" value="Histidine--tRNA ligase chloroplastic/mitochondrial"/>
    <property type="match status" value="1"/>
</dbReference>
<dbReference type="InterPro" id="IPR041715">
    <property type="entry name" value="HisRS-like_core"/>
</dbReference>
<feature type="region of interest" description="Disordered" evidence="10">
    <location>
        <begin position="116"/>
        <end position="213"/>
    </location>
</feature>
<feature type="compositionally biased region" description="Low complexity" evidence="10">
    <location>
        <begin position="200"/>
        <end position="213"/>
    </location>
</feature>
<keyword evidence="7" id="KW-0030">Aminoacyl-tRNA synthetase</keyword>
<evidence type="ECO:0000256" key="3">
    <source>
        <dbReference type="ARBA" id="ARBA00022598"/>
    </source>
</evidence>
<dbReference type="GO" id="GO:0005524">
    <property type="term" value="F:ATP binding"/>
    <property type="evidence" value="ECO:0007669"/>
    <property type="project" value="UniProtKB-KW"/>
</dbReference>
<evidence type="ECO:0000313" key="13">
    <source>
        <dbReference type="Proteomes" id="UP000751190"/>
    </source>
</evidence>
<evidence type="ECO:0000256" key="6">
    <source>
        <dbReference type="ARBA" id="ARBA00022917"/>
    </source>
</evidence>
<dbReference type="Gene3D" id="3.30.930.10">
    <property type="entry name" value="Bira Bifunctional Protein, Domain 2"/>
    <property type="match status" value="1"/>
</dbReference>
<dbReference type="SUPFAM" id="SSF52954">
    <property type="entry name" value="Class II aaRS ABD-related"/>
    <property type="match status" value="1"/>
</dbReference>
<evidence type="ECO:0000256" key="7">
    <source>
        <dbReference type="ARBA" id="ARBA00023146"/>
    </source>
</evidence>
<dbReference type="PANTHER" id="PTHR43707">
    <property type="entry name" value="HISTIDYL-TRNA SYNTHETASE"/>
    <property type="match status" value="1"/>
</dbReference>
<feature type="region of interest" description="Disordered" evidence="10">
    <location>
        <begin position="72"/>
        <end position="92"/>
    </location>
</feature>
<dbReference type="PROSITE" id="PS50862">
    <property type="entry name" value="AA_TRNA_LIGASE_II"/>
    <property type="match status" value="1"/>
</dbReference>
<keyword evidence="13" id="KW-1185">Reference proteome</keyword>
<dbReference type="EMBL" id="JAGTXO010000003">
    <property type="protein sequence ID" value="KAG8468769.1"/>
    <property type="molecule type" value="Genomic_DNA"/>
</dbReference>
<dbReference type="InterPro" id="IPR015807">
    <property type="entry name" value="His-tRNA-ligase"/>
</dbReference>
<name>A0A8J5XZF0_DIALT</name>
<dbReference type="Pfam" id="PF13393">
    <property type="entry name" value="tRNA-synt_His"/>
    <property type="match status" value="1"/>
</dbReference>
<dbReference type="HAMAP" id="MF_00127">
    <property type="entry name" value="His_tRNA_synth"/>
    <property type="match status" value="1"/>
</dbReference>
<dbReference type="Proteomes" id="UP000751190">
    <property type="component" value="Unassembled WGS sequence"/>
</dbReference>
<dbReference type="OrthoDB" id="1906957at2759"/>
<proteinExistence type="inferred from homology"/>
<dbReference type="Pfam" id="PF03129">
    <property type="entry name" value="HGTP_anticodon"/>
    <property type="match status" value="1"/>
</dbReference>
<comment type="similarity">
    <text evidence="1">Belongs to the class-II aminoacyl-tRNA synthetase family.</text>
</comment>
<evidence type="ECO:0000259" key="11">
    <source>
        <dbReference type="PROSITE" id="PS50862"/>
    </source>
</evidence>
<comment type="catalytic activity">
    <reaction evidence="9">
        <text>tRNA(His) + L-histidine + ATP = L-histidyl-tRNA(His) + AMP + diphosphate + H(+)</text>
        <dbReference type="Rhea" id="RHEA:17313"/>
        <dbReference type="Rhea" id="RHEA-COMP:9665"/>
        <dbReference type="Rhea" id="RHEA-COMP:9689"/>
        <dbReference type="ChEBI" id="CHEBI:15378"/>
        <dbReference type="ChEBI" id="CHEBI:30616"/>
        <dbReference type="ChEBI" id="CHEBI:33019"/>
        <dbReference type="ChEBI" id="CHEBI:57595"/>
        <dbReference type="ChEBI" id="CHEBI:78442"/>
        <dbReference type="ChEBI" id="CHEBI:78527"/>
        <dbReference type="ChEBI" id="CHEBI:456215"/>
        <dbReference type="EC" id="6.1.1.21"/>
    </reaction>
</comment>
<evidence type="ECO:0000256" key="1">
    <source>
        <dbReference type="ARBA" id="ARBA00008226"/>
    </source>
</evidence>
<evidence type="ECO:0000256" key="5">
    <source>
        <dbReference type="ARBA" id="ARBA00022840"/>
    </source>
</evidence>
<feature type="compositionally biased region" description="Low complexity" evidence="10">
    <location>
        <begin position="144"/>
        <end position="172"/>
    </location>
</feature>
<dbReference type="InterPro" id="IPR036621">
    <property type="entry name" value="Anticodon-bd_dom_sf"/>
</dbReference>
<organism evidence="12 13">
    <name type="scientific">Diacronema lutheri</name>
    <name type="common">Unicellular marine alga</name>
    <name type="synonym">Monochrysis lutheri</name>
    <dbReference type="NCBI Taxonomy" id="2081491"/>
    <lineage>
        <taxon>Eukaryota</taxon>
        <taxon>Haptista</taxon>
        <taxon>Haptophyta</taxon>
        <taxon>Pavlovophyceae</taxon>
        <taxon>Pavlovales</taxon>
        <taxon>Pavlovaceae</taxon>
        <taxon>Diacronema</taxon>
    </lineage>
</organism>
<dbReference type="GO" id="GO:0004821">
    <property type="term" value="F:histidine-tRNA ligase activity"/>
    <property type="evidence" value="ECO:0007669"/>
    <property type="project" value="UniProtKB-EC"/>
</dbReference>